<dbReference type="Pfam" id="PF13412">
    <property type="entry name" value="HTH_24"/>
    <property type="match status" value="1"/>
</dbReference>
<dbReference type="OrthoDB" id="2082425at2"/>
<keyword evidence="2" id="KW-1185">Reference proteome</keyword>
<dbReference type="InterPro" id="IPR036388">
    <property type="entry name" value="WH-like_DNA-bd_sf"/>
</dbReference>
<dbReference type="EMBL" id="BDGJ01000197">
    <property type="protein sequence ID" value="GAW94035.1"/>
    <property type="molecule type" value="Genomic_DNA"/>
</dbReference>
<comment type="caution">
    <text evidence="1">The sequence shown here is derived from an EMBL/GenBank/DDBJ whole genome shotgun (WGS) entry which is preliminary data.</text>
</comment>
<evidence type="ECO:0000313" key="1">
    <source>
        <dbReference type="EMBL" id="GAW94035.1"/>
    </source>
</evidence>
<name>A0A1Z5HXJ3_9FIRM</name>
<dbReference type="RefSeq" id="WP_088555059.1">
    <property type="nucleotide sequence ID" value="NZ_BDGJ01000197.1"/>
</dbReference>
<dbReference type="InterPro" id="IPR036390">
    <property type="entry name" value="WH_DNA-bd_sf"/>
</dbReference>
<sequence length="175" mass="20327">MSNEYEILSHLEKNEVTSQRKIARGTGLSLGTVNLLLKRMVRKGLVKIERLNAKTLRYIITPKGMAEKTRLAYQYMKNSYRQIVKISEALEQVLEERKYQGQHDEVVFLGPRDEILEILKIAAGRLNIKYIIAESWEELKVKRNGTEDVLIITWISYSDEKFSADENVINILEKI</sequence>
<protein>
    <recommendedName>
        <fullName evidence="3">Winged helix-turn-helix transcriptional regulator</fullName>
    </recommendedName>
</protein>
<dbReference type="Gene3D" id="1.10.10.10">
    <property type="entry name" value="Winged helix-like DNA-binding domain superfamily/Winged helix DNA-binding domain"/>
    <property type="match status" value="1"/>
</dbReference>
<accession>A0A1Z5HXJ3</accession>
<proteinExistence type="predicted"/>
<reference evidence="2" key="1">
    <citation type="journal article" date="2017" name="Appl. Environ. Microbiol.">
        <title>Genomic Analysis of Calderihabitans maritimus KKC1, a Thermophilic, Hydrogenogenic, Carboxydotrophic Bacterium Isolated from Marine Sediment.</title>
        <authorList>
            <person name="Omae K."/>
            <person name="Yoneda Y."/>
            <person name="Fukuyama Y."/>
            <person name="Yoshida T."/>
            <person name="Sako Y."/>
        </authorList>
    </citation>
    <scope>NUCLEOTIDE SEQUENCE [LARGE SCALE GENOMIC DNA]</scope>
    <source>
        <strain evidence="2">KKC1</strain>
    </source>
</reference>
<dbReference type="AlphaFoldDB" id="A0A1Z5HXJ3"/>
<organism evidence="1 2">
    <name type="scientific">Calderihabitans maritimus</name>
    <dbReference type="NCBI Taxonomy" id="1246530"/>
    <lineage>
        <taxon>Bacteria</taxon>
        <taxon>Bacillati</taxon>
        <taxon>Bacillota</taxon>
        <taxon>Clostridia</taxon>
        <taxon>Neomoorellales</taxon>
        <taxon>Calderihabitantaceae</taxon>
        <taxon>Calderihabitans</taxon>
    </lineage>
</organism>
<evidence type="ECO:0008006" key="3">
    <source>
        <dbReference type="Google" id="ProtNLM"/>
    </source>
</evidence>
<dbReference type="SUPFAM" id="SSF46785">
    <property type="entry name" value="Winged helix' DNA-binding domain"/>
    <property type="match status" value="1"/>
</dbReference>
<gene>
    <name evidence="1" type="ORF">KKC1_31540</name>
</gene>
<dbReference type="Proteomes" id="UP000197032">
    <property type="component" value="Unassembled WGS sequence"/>
</dbReference>
<evidence type="ECO:0000313" key="2">
    <source>
        <dbReference type="Proteomes" id="UP000197032"/>
    </source>
</evidence>